<evidence type="ECO:0000256" key="1">
    <source>
        <dbReference type="SAM" id="MobiDB-lite"/>
    </source>
</evidence>
<dbReference type="Proteomes" id="UP000494256">
    <property type="component" value="Unassembled WGS sequence"/>
</dbReference>
<reference evidence="2 3" key="1">
    <citation type="submission" date="2020-04" db="EMBL/GenBank/DDBJ databases">
        <authorList>
            <person name="Wallbank WR R."/>
            <person name="Pardo Diaz C."/>
            <person name="Kozak K."/>
            <person name="Martin S."/>
            <person name="Jiggins C."/>
            <person name="Moest M."/>
            <person name="Warren A I."/>
            <person name="Byers J.R.P. K."/>
            <person name="Montejo-Kovacevich G."/>
            <person name="Yen C E."/>
        </authorList>
    </citation>
    <scope>NUCLEOTIDE SEQUENCE [LARGE SCALE GENOMIC DNA]</scope>
</reference>
<gene>
    <name evidence="2" type="ORF">APLA_LOCUS12243</name>
</gene>
<evidence type="ECO:0000313" key="3">
    <source>
        <dbReference type="Proteomes" id="UP000494256"/>
    </source>
</evidence>
<sequence length="336" mass="39108">MSRDDKAAQRRLETPERQAVSCRSAGRRSRSRARSESHSYRSRSRLSSSERGRTQDQALDEEVKRQRQRIHELEGGLQRQRNMNDNMGNVRDRSMEQDRRPEMRRSQRVQQDELRASAARRDIRSVSPLFISKDVANIVNSLNSLKPKPQPSPVTTLSHSNSHINQKNILPEFDPSSKVQRIDVWIKKVNECATVYGWDEKTVIHFAMQKLQGLAKLWYESLNSILFSWAEWQHKLLIAFPFEQNYGQSLEAMLRRKTRLNEPLEMYYYEKLALLNQCDIDGKRAVDCIIHGLTDKTIRSSANALRCSRPDQLLNFLMSNRDVSQHSDNNFKIGPL</sequence>
<organism evidence="2 3">
    <name type="scientific">Arctia plantaginis</name>
    <name type="common">Wood tiger moth</name>
    <name type="synonym">Phalaena plantaginis</name>
    <dbReference type="NCBI Taxonomy" id="874455"/>
    <lineage>
        <taxon>Eukaryota</taxon>
        <taxon>Metazoa</taxon>
        <taxon>Ecdysozoa</taxon>
        <taxon>Arthropoda</taxon>
        <taxon>Hexapoda</taxon>
        <taxon>Insecta</taxon>
        <taxon>Pterygota</taxon>
        <taxon>Neoptera</taxon>
        <taxon>Endopterygota</taxon>
        <taxon>Lepidoptera</taxon>
        <taxon>Glossata</taxon>
        <taxon>Ditrysia</taxon>
        <taxon>Noctuoidea</taxon>
        <taxon>Erebidae</taxon>
        <taxon>Arctiinae</taxon>
        <taxon>Arctia</taxon>
    </lineage>
</organism>
<accession>A0A8S1AQ62</accession>
<comment type="caution">
    <text evidence="2">The sequence shown here is derived from an EMBL/GenBank/DDBJ whole genome shotgun (WGS) entry which is preliminary data.</text>
</comment>
<protein>
    <recommendedName>
        <fullName evidence="4">Retrotransposon gag domain-containing protein</fullName>
    </recommendedName>
</protein>
<evidence type="ECO:0000313" key="2">
    <source>
        <dbReference type="EMBL" id="CAB3247954.1"/>
    </source>
</evidence>
<dbReference type="AlphaFoldDB" id="A0A8S1AQ62"/>
<proteinExistence type="predicted"/>
<dbReference type="EMBL" id="CADEBD010000337">
    <property type="protein sequence ID" value="CAB3247954.1"/>
    <property type="molecule type" value="Genomic_DNA"/>
</dbReference>
<evidence type="ECO:0008006" key="4">
    <source>
        <dbReference type="Google" id="ProtNLM"/>
    </source>
</evidence>
<dbReference type="OrthoDB" id="6881329at2759"/>
<feature type="region of interest" description="Disordered" evidence="1">
    <location>
        <begin position="1"/>
        <end position="116"/>
    </location>
</feature>
<feature type="compositionally biased region" description="Basic and acidic residues" evidence="1">
    <location>
        <begin position="1"/>
        <end position="16"/>
    </location>
</feature>
<feature type="compositionally biased region" description="Basic and acidic residues" evidence="1">
    <location>
        <begin position="90"/>
        <end position="116"/>
    </location>
</feature>
<name>A0A8S1AQ62_ARCPL</name>
<feature type="compositionally biased region" description="Basic and acidic residues" evidence="1">
    <location>
        <begin position="61"/>
        <end position="74"/>
    </location>
</feature>